<reference evidence="8" key="1">
    <citation type="submission" date="2019-09" db="EMBL/GenBank/DDBJ databases">
        <title>Draft genome sequence assemblies of isolates from the urinary tract.</title>
        <authorList>
            <person name="Mores C.R."/>
            <person name="Putonti C."/>
            <person name="Wolfe A.J."/>
        </authorList>
    </citation>
    <scope>NUCLEOTIDE SEQUENCE [LARGE SCALE GENOMIC DNA]</scope>
    <source>
        <strain evidence="8">UMB8614</strain>
    </source>
</reference>
<proteinExistence type="inferred from homology"/>
<dbReference type="RefSeq" id="WP_111821648.1">
    <property type="nucleotide sequence ID" value="NZ_QMGY01000001.1"/>
</dbReference>
<evidence type="ECO:0000313" key="8">
    <source>
        <dbReference type="Proteomes" id="UP000326476"/>
    </source>
</evidence>
<dbReference type="Gene3D" id="3.40.50.150">
    <property type="entry name" value="Vaccinia Virus protein VP39"/>
    <property type="match status" value="1"/>
</dbReference>
<dbReference type="PROSITE" id="PS50926">
    <property type="entry name" value="TRAM"/>
    <property type="match status" value="1"/>
</dbReference>
<dbReference type="EMBL" id="VYVN01000006">
    <property type="protein sequence ID" value="KAA9241024.1"/>
    <property type="molecule type" value="Genomic_DNA"/>
</dbReference>
<evidence type="ECO:0000256" key="1">
    <source>
        <dbReference type="ARBA" id="ARBA00022603"/>
    </source>
</evidence>
<evidence type="ECO:0000259" key="6">
    <source>
        <dbReference type="PROSITE" id="PS50926"/>
    </source>
</evidence>
<evidence type="ECO:0000256" key="5">
    <source>
        <dbReference type="PROSITE-ProRule" id="PRU10015"/>
    </source>
</evidence>
<sequence length="460" mass="51502">MAKKKWQAPVKKNQILDVTITDLTYEGMGVAKVDRYPLFIQNALVGEDCQVKVVKVLKKFAFAIVLERYNDADSRVPLRDENGLRTGTMPLQHMAYPAQLVFKRQQVVNSLQKQGLLEKTQVLETIGMEEPWHYRNKAQIPIGGADGLLFTGFYRKGSHKLVPMTDYQIQLPGIDETLQKVLAILNQYPISAYDEETHQGLLRHLIVRQGYYTGQTMLVIVINGQELPQESEIVAALKAEIPDLVSIVININQKNTNVIMGQDQRVVYGEDAYEDRMFDLTFRISSKSFFQVNTSQAEKLYHQALEAADLKGDEVVVDAYCGIGTISLCLAQAAKEVYGVEIVPDAIDQARENAHLNGLDNVTFKAGKAEAVIQDWVQAGLKPDVVVVDPPRKGLAEDFIQSVLEVQPEKIVYVSCNPATLARDLVKFVDQGYQLGKVQPVDMFPQTHHVEAVVGLTRNY</sequence>
<dbReference type="Proteomes" id="UP000326476">
    <property type="component" value="Unassembled WGS sequence"/>
</dbReference>
<gene>
    <name evidence="7" type="primary">rlmD</name>
    <name evidence="7" type="ORF">F6I34_03655</name>
</gene>
<evidence type="ECO:0000313" key="7">
    <source>
        <dbReference type="EMBL" id="KAA9241024.1"/>
    </source>
</evidence>
<dbReference type="PROSITE" id="PS51687">
    <property type="entry name" value="SAM_MT_RNA_M5U"/>
    <property type="match status" value="1"/>
</dbReference>
<dbReference type="Gene3D" id="2.40.50.1070">
    <property type="match status" value="1"/>
</dbReference>
<comment type="similarity">
    <text evidence="4">Belongs to the class I-like SAM-binding methyltransferase superfamily. RNA M5U methyltransferase family.</text>
</comment>
<name>A0A5N1BPU5_9LACT</name>
<dbReference type="InterPro" id="IPR010280">
    <property type="entry name" value="U5_MeTrfase_fam"/>
</dbReference>
<keyword evidence="2 4" id="KW-0808">Transferase</keyword>
<evidence type="ECO:0000256" key="3">
    <source>
        <dbReference type="ARBA" id="ARBA00022691"/>
    </source>
</evidence>
<dbReference type="SUPFAM" id="SSF53335">
    <property type="entry name" value="S-adenosyl-L-methionine-dependent methyltransferases"/>
    <property type="match status" value="1"/>
</dbReference>
<organism evidence="7 8">
    <name type="scientific">Aerococcus tenax</name>
    <dbReference type="NCBI Taxonomy" id="3078812"/>
    <lineage>
        <taxon>Bacteria</taxon>
        <taxon>Bacillati</taxon>
        <taxon>Bacillota</taxon>
        <taxon>Bacilli</taxon>
        <taxon>Lactobacillales</taxon>
        <taxon>Aerococcaceae</taxon>
        <taxon>Aerococcus</taxon>
    </lineage>
</organism>
<evidence type="ECO:0000256" key="2">
    <source>
        <dbReference type="ARBA" id="ARBA00022679"/>
    </source>
</evidence>
<dbReference type="GO" id="GO:0070041">
    <property type="term" value="F:rRNA (uridine-C5-)-methyltransferase activity"/>
    <property type="evidence" value="ECO:0007669"/>
    <property type="project" value="TreeGrafter"/>
</dbReference>
<dbReference type="PANTHER" id="PTHR11061">
    <property type="entry name" value="RNA M5U METHYLTRANSFERASE"/>
    <property type="match status" value="1"/>
</dbReference>
<dbReference type="CDD" id="cd02440">
    <property type="entry name" value="AdoMet_MTases"/>
    <property type="match status" value="1"/>
</dbReference>
<dbReference type="SUPFAM" id="SSF50249">
    <property type="entry name" value="Nucleic acid-binding proteins"/>
    <property type="match status" value="1"/>
</dbReference>
<dbReference type="NCBIfam" id="TIGR00479">
    <property type="entry name" value="rumA"/>
    <property type="match status" value="1"/>
</dbReference>
<dbReference type="PANTHER" id="PTHR11061:SF30">
    <property type="entry name" value="TRNA (URACIL(54)-C(5))-METHYLTRANSFERASE"/>
    <property type="match status" value="1"/>
</dbReference>
<dbReference type="GO" id="GO:0070475">
    <property type="term" value="P:rRNA base methylation"/>
    <property type="evidence" value="ECO:0007669"/>
    <property type="project" value="TreeGrafter"/>
</dbReference>
<feature type="binding site" evidence="4">
    <location>
        <position position="341"/>
    </location>
    <ligand>
        <name>S-adenosyl-L-methionine</name>
        <dbReference type="ChEBI" id="CHEBI:59789"/>
    </ligand>
</feature>
<dbReference type="InterPro" id="IPR002792">
    <property type="entry name" value="TRAM_dom"/>
</dbReference>
<dbReference type="Pfam" id="PF05958">
    <property type="entry name" value="tRNA_U5-meth_tr"/>
    <property type="match status" value="1"/>
</dbReference>
<protein>
    <submittedName>
        <fullName evidence="7">23S rRNA (Uracil(1939)-C(5))-methyltransferase RlmD</fullName>
        <ecNumber evidence="7">2.1.1.190</ecNumber>
    </submittedName>
</protein>
<dbReference type="PROSITE" id="PS01230">
    <property type="entry name" value="TRMA_1"/>
    <property type="match status" value="1"/>
</dbReference>
<dbReference type="InterPro" id="IPR030391">
    <property type="entry name" value="MeTrfase_TrmA_CS"/>
</dbReference>
<comment type="caution">
    <text evidence="7">The sequence shown here is derived from an EMBL/GenBank/DDBJ whole genome shotgun (WGS) entry which is preliminary data.</text>
</comment>
<feature type="binding site" evidence="4">
    <location>
        <position position="389"/>
    </location>
    <ligand>
        <name>S-adenosyl-L-methionine</name>
        <dbReference type="ChEBI" id="CHEBI:59789"/>
    </ligand>
</feature>
<feature type="active site" evidence="5">
    <location>
        <position position="416"/>
    </location>
</feature>
<feature type="active site" description="Nucleophile" evidence="4">
    <location>
        <position position="416"/>
    </location>
</feature>
<evidence type="ECO:0000256" key="4">
    <source>
        <dbReference type="PROSITE-ProRule" id="PRU01024"/>
    </source>
</evidence>
<dbReference type="FunFam" id="3.40.50.150:FF:000009">
    <property type="entry name" value="23S rRNA (Uracil(1939)-C(5))-methyltransferase RlmD"/>
    <property type="match status" value="1"/>
</dbReference>
<feature type="binding site" evidence="4">
    <location>
        <position position="320"/>
    </location>
    <ligand>
        <name>S-adenosyl-L-methionine</name>
        <dbReference type="ChEBI" id="CHEBI:59789"/>
    </ligand>
</feature>
<dbReference type="PROSITE" id="PS01231">
    <property type="entry name" value="TRMA_2"/>
    <property type="match status" value="1"/>
</dbReference>
<dbReference type="AlphaFoldDB" id="A0A5N1BPU5"/>
<dbReference type="InterPro" id="IPR030390">
    <property type="entry name" value="MeTrfase_TrmA_AS"/>
</dbReference>
<dbReference type="InterPro" id="IPR012340">
    <property type="entry name" value="NA-bd_OB-fold"/>
</dbReference>
<keyword evidence="1 4" id="KW-0489">Methyltransferase</keyword>
<dbReference type="FunFam" id="2.40.50.1070:FF:000003">
    <property type="entry name" value="23S rRNA (Uracil-5-)-methyltransferase RumA"/>
    <property type="match status" value="1"/>
</dbReference>
<feature type="binding site" evidence="4">
    <location>
        <position position="291"/>
    </location>
    <ligand>
        <name>S-adenosyl-L-methionine</name>
        <dbReference type="ChEBI" id="CHEBI:59789"/>
    </ligand>
</feature>
<keyword evidence="3 4" id="KW-0949">S-adenosyl-L-methionine</keyword>
<dbReference type="EC" id="2.1.1.190" evidence="7"/>
<feature type="domain" description="TRAM" evidence="6">
    <location>
        <begin position="9"/>
        <end position="67"/>
    </location>
</feature>
<keyword evidence="8" id="KW-1185">Reference proteome</keyword>
<accession>A0A5N1BPU5</accession>
<dbReference type="Gene3D" id="2.40.50.140">
    <property type="entry name" value="Nucleic acid-binding proteins"/>
    <property type="match status" value="1"/>
</dbReference>
<dbReference type="Pfam" id="PF01938">
    <property type="entry name" value="TRAM"/>
    <property type="match status" value="1"/>
</dbReference>
<dbReference type="InterPro" id="IPR029063">
    <property type="entry name" value="SAM-dependent_MTases_sf"/>
</dbReference>